<dbReference type="EMBL" id="CM044707">
    <property type="protein sequence ID" value="KAI5652681.1"/>
    <property type="molecule type" value="Genomic_DNA"/>
</dbReference>
<evidence type="ECO:0000313" key="2">
    <source>
        <dbReference type="Proteomes" id="UP001060085"/>
    </source>
</evidence>
<dbReference type="Proteomes" id="UP001060085">
    <property type="component" value="Linkage Group LG07"/>
</dbReference>
<organism evidence="1 2">
    <name type="scientific">Catharanthus roseus</name>
    <name type="common">Madagascar periwinkle</name>
    <name type="synonym">Vinca rosea</name>
    <dbReference type="NCBI Taxonomy" id="4058"/>
    <lineage>
        <taxon>Eukaryota</taxon>
        <taxon>Viridiplantae</taxon>
        <taxon>Streptophyta</taxon>
        <taxon>Embryophyta</taxon>
        <taxon>Tracheophyta</taxon>
        <taxon>Spermatophyta</taxon>
        <taxon>Magnoliopsida</taxon>
        <taxon>eudicotyledons</taxon>
        <taxon>Gunneridae</taxon>
        <taxon>Pentapetalae</taxon>
        <taxon>asterids</taxon>
        <taxon>lamiids</taxon>
        <taxon>Gentianales</taxon>
        <taxon>Apocynaceae</taxon>
        <taxon>Rauvolfioideae</taxon>
        <taxon>Vinceae</taxon>
        <taxon>Catharanthinae</taxon>
        <taxon>Catharanthus</taxon>
    </lineage>
</organism>
<gene>
    <name evidence="1" type="ORF">M9H77_29868</name>
</gene>
<accession>A0ACB9ZZI1</accession>
<reference evidence="2" key="1">
    <citation type="journal article" date="2023" name="Nat. Plants">
        <title>Single-cell RNA sequencing provides a high-resolution roadmap for understanding the multicellular compartmentation of specialized metabolism.</title>
        <authorList>
            <person name="Sun S."/>
            <person name="Shen X."/>
            <person name="Li Y."/>
            <person name="Li Y."/>
            <person name="Wang S."/>
            <person name="Li R."/>
            <person name="Zhang H."/>
            <person name="Shen G."/>
            <person name="Guo B."/>
            <person name="Wei J."/>
            <person name="Xu J."/>
            <person name="St-Pierre B."/>
            <person name="Chen S."/>
            <person name="Sun C."/>
        </authorList>
    </citation>
    <scope>NUCLEOTIDE SEQUENCE [LARGE SCALE GENOMIC DNA]</scope>
</reference>
<evidence type="ECO:0000313" key="1">
    <source>
        <dbReference type="EMBL" id="KAI5652681.1"/>
    </source>
</evidence>
<protein>
    <submittedName>
        <fullName evidence="1">Uncharacterized protein</fullName>
    </submittedName>
</protein>
<name>A0ACB9ZZI1_CATRO</name>
<keyword evidence="2" id="KW-1185">Reference proteome</keyword>
<comment type="caution">
    <text evidence="1">The sequence shown here is derived from an EMBL/GenBank/DDBJ whole genome shotgun (WGS) entry which is preliminary data.</text>
</comment>
<sequence>MTFLELLSMLQLLFLCFAQSTNSSLELKILAILNKCPRLIYSSGSKNSSNILGESGLDFLPVRVKLLLKLKKKNDFLTSKPVFSCSNSSRDSIR</sequence>
<proteinExistence type="predicted"/>